<protein>
    <submittedName>
        <fullName evidence="1">Uncharacterized protein</fullName>
    </submittedName>
</protein>
<sequence>MKLQILNWMQNKLNGNHGRKKPKSIISAANTNHMLQVACREEFSDWPQAIFAIGTFGNSNQKQNLGRTNIAKHDSLSSQDCAEELAAEEAKNLLQNELNSCFREEMESNLATGEEQGPNDKTNEHFNYKDSSLELERKENDPFSEGPDGNSSHFYPDSHLIPIRAKDLCLDNSKNAIGKESLSFLLKKMFVCSSGFQPTPSLKDSLSTESRIEKILRTILQKKIYPHGSNATMDVKKYLENIHIAKSANDEDGLNTAANKKGIKWVNTDSEYIVLEI</sequence>
<evidence type="ECO:0000313" key="1">
    <source>
        <dbReference type="EMBL" id="KAI4344625.1"/>
    </source>
</evidence>
<accession>A0ACB9P847</accession>
<dbReference type="Proteomes" id="UP000828941">
    <property type="component" value="Chromosome 5"/>
</dbReference>
<comment type="caution">
    <text evidence="1">The sequence shown here is derived from an EMBL/GenBank/DDBJ whole genome shotgun (WGS) entry which is preliminary data.</text>
</comment>
<keyword evidence="2" id="KW-1185">Reference proteome</keyword>
<reference evidence="1 2" key="1">
    <citation type="journal article" date="2022" name="DNA Res.">
        <title>Chromosomal-level genome assembly of the orchid tree Bauhinia variegata (Leguminosae; Cercidoideae) supports the allotetraploid origin hypothesis of Bauhinia.</title>
        <authorList>
            <person name="Zhong Y."/>
            <person name="Chen Y."/>
            <person name="Zheng D."/>
            <person name="Pang J."/>
            <person name="Liu Y."/>
            <person name="Luo S."/>
            <person name="Meng S."/>
            <person name="Qian L."/>
            <person name="Wei D."/>
            <person name="Dai S."/>
            <person name="Zhou R."/>
        </authorList>
    </citation>
    <scope>NUCLEOTIDE SEQUENCE [LARGE SCALE GENOMIC DNA]</scope>
    <source>
        <strain evidence="1">BV-YZ2020</strain>
    </source>
</reference>
<evidence type="ECO:0000313" key="2">
    <source>
        <dbReference type="Proteomes" id="UP000828941"/>
    </source>
</evidence>
<organism evidence="1 2">
    <name type="scientific">Bauhinia variegata</name>
    <name type="common">Purple orchid tree</name>
    <name type="synonym">Phanera variegata</name>
    <dbReference type="NCBI Taxonomy" id="167791"/>
    <lineage>
        <taxon>Eukaryota</taxon>
        <taxon>Viridiplantae</taxon>
        <taxon>Streptophyta</taxon>
        <taxon>Embryophyta</taxon>
        <taxon>Tracheophyta</taxon>
        <taxon>Spermatophyta</taxon>
        <taxon>Magnoliopsida</taxon>
        <taxon>eudicotyledons</taxon>
        <taxon>Gunneridae</taxon>
        <taxon>Pentapetalae</taxon>
        <taxon>rosids</taxon>
        <taxon>fabids</taxon>
        <taxon>Fabales</taxon>
        <taxon>Fabaceae</taxon>
        <taxon>Cercidoideae</taxon>
        <taxon>Cercideae</taxon>
        <taxon>Bauhiniinae</taxon>
        <taxon>Bauhinia</taxon>
    </lineage>
</organism>
<proteinExistence type="predicted"/>
<gene>
    <name evidence="1" type="ORF">L6164_011829</name>
</gene>
<dbReference type="EMBL" id="CM039430">
    <property type="protein sequence ID" value="KAI4344625.1"/>
    <property type="molecule type" value="Genomic_DNA"/>
</dbReference>
<name>A0ACB9P847_BAUVA</name>